<name>S5YHM4_PARAH</name>
<keyword evidence="2" id="KW-0614">Plasmid</keyword>
<dbReference type="PATRIC" id="fig|1367847.3.peg.3918"/>
<dbReference type="AlphaFoldDB" id="S5YHM4"/>
<evidence type="ECO:0000256" key="1">
    <source>
        <dbReference type="SAM" id="MobiDB-lite"/>
    </source>
</evidence>
<feature type="region of interest" description="Disordered" evidence="1">
    <location>
        <begin position="1"/>
        <end position="21"/>
    </location>
</feature>
<dbReference type="eggNOG" id="ENOG50332AH">
    <property type="taxonomic scope" value="Bacteria"/>
</dbReference>
<dbReference type="HOGENOM" id="CLU_179292_0_0_5"/>
<accession>S5YHM4</accession>
<gene>
    <name evidence="2" type="ORF">JCM7686_pAMI4p273</name>
</gene>
<dbReference type="Proteomes" id="UP000015480">
    <property type="component" value="Plasmid pAMI4"/>
</dbReference>
<reference evidence="2 3" key="1">
    <citation type="journal article" date="2014" name="BMC Genomics">
        <title>Architecture and functions of a multipartite genome of the methylotrophic bacterium Paracoccus aminophilus JCM 7686, containing primary and secondary chromids.</title>
        <authorList>
            <person name="Dziewit L."/>
            <person name="Czarnecki J."/>
            <person name="Wibberg D."/>
            <person name="Radlinska M."/>
            <person name="Mrozek P."/>
            <person name="Szymczak M."/>
            <person name="Schluter A."/>
            <person name="Puhler A."/>
            <person name="Bartosik D."/>
        </authorList>
    </citation>
    <scope>NUCLEOTIDE SEQUENCE [LARGE SCALE GENOMIC DNA]</scope>
    <source>
        <strain evidence="2">JCM 7686</strain>
        <plasmid evidence="3">Plasmid pAMI4</plasmid>
    </source>
</reference>
<protein>
    <submittedName>
        <fullName evidence="2">Uncharacterized protein</fullName>
    </submittedName>
</protein>
<dbReference type="RefSeq" id="WP_020952447.1">
    <property type="nucleotide sequence ID" value="NC_022049.1"/>
</dbReference>
<evidence type="ECO:0000313" key="2">
    <source>
        <dbReference type="EMBL" id="AGT10963.1"/>
    </source>
</evidence>
<sequence>MTASNLASTLRKRHQPRPMEAYDRLPPALRRWLAEAALPWSTHSALRIWNDPRRGGGIDAQEKCRRLDAVERAMLRRDAARIWGRDYPLARAEAP</sequence>
<proteinExistence type="predicted"/>
<dbReference type="InterPro" id="IPR045386">
    <property type="entry name" value="DUF6525"/>
</dbReference>
<dbReference type="Pfam" id="PF20135">
    <property type="entry name" value="DUF6525"/>
    <property type="match status" value="1"/>
</dbReference>
<geneLocation type="plasmid" evidence="2 3">
    <name>pAMI4</name>
</geneLocation>
<keyword evidence="3" id="KW-1185">Reference proteome</keyword>
<dbReference type="EMBL" id="CP006652">
    <property type="protein sequence ID" value="AGT10963.1"/>
    <property type="molecule type" value="Genomic_DNA"/>
</dbReference>
<dbReference type="KEGG" id="pami:JCM7686_pAMI4p273"/>
<organism evidence="2 3">
    <name type="scientific">Paracoccus aminophilus JCM 7686</name>
    <dbReference type="NCBI Taxonomy" id="1367847"/>
    <lineage>
        <taxon>Bacteria</taxon>
        <taxon>Pseudomonadati</taxon>
        <taxon>Pseudomonadota</taxon>
        <taxon>Alphaproteobacteria</taxon>
        <taxon>Rhodobacterales</taxon>
        <taxon>Paracoccaceae</taxon>
        <taxon>Paracoccus</taxon>
    </lineage>
</organism>
<evidence type="ECO:0000313" key="3">
    <source>
        <dbReference type="Proteomes" id="UP000015480"/>
    </source>
</evidence>